<accession>A0A9X9X0G6</accession>
<feature type="signal peptide" evidence="1">
    <location>
        <begin position="1"/>
        <end position="24"/>
    </location>
</feature>
<evidence type="ECO:0000313" key="3">
    <source>
        <dbReference type="Proteomes" id="UP001138751"/>
    </source>
</evidence>
<dbReference type="AlphaFoldDB" id="A0A9X9X0G6"/>
<sequence>MSRRRSIMAWPALGVLLAALPALAQRNRPDPNPDASIEIEQVRVGVLAVGATVGGGRLRFRGEEHRFSVRGLEFGSVGVASLSARGEVFGLRRLEDFAGRYTEQVMPRARGGPAGPETRWLRNAAGVELRLRTDRAGGQLRINEAGLTIELR</sequence>
<reference evidence="2" key="1">
    <citation type="submission" date="2020-01" db="EMBL/GenBank/DDBJ databases">
        <authorList>
            <person name="Rat A."/>
        </authorList>
    </citation>
    <scope>NUCLEOTIDE SEQUENCE</scope>
    <source>
        <strain evidence="2">LMG 31231</strain>
    </source>
</reference>
<evidence type="ECO:0000256" key="1">
    <source>
        <dbReference type="SAM" id="SignalP"/>
    </source>
</evidence>
<protein>
    <recommendedName>
        <fullName evidence="4">DUF306 domain-containing protein</fullName>
    </recommendedName>
</protein>
<dbReference type="EMBL" id="JAAEDM010000053">
    <property type="protein sequence ID" value="MBR0672895.1"/>
    <property type="molecule type" value="Genomic_DNA"/>
</dbReference>
<proteinExistence type="predicted"/>
<comment type="caution">
    <text evidence="2">The sequence shown here is derived from an EMBL/GenBank/DDBJ whole genome shotgun (WGS) entry which is preliminary data.</text>
</comment>
<name>A0A9X9X0G6_9PROT</name>
<evidence type="ECO:0008006" key="4">
    <source>
        <dbReference type="Google" id="ProtNLM"/>
    </source>
</evidence>
<feature type="chain" id="PRO_5040887923" description="DUF306 domain-containing protein" evidence="1">
    <location>
        <begin position="25"/>
        <end position="152"/>
    </location>
</feature>
<organism evidence="2 3">
    <name type="scientific">Neoroseomonas soli</name>
    <dbReference type="NCBI Taxonomy" id="1081025"/>
    <lineage>
        <taxon>Bacteria</taxon>
        <taxon>Pseudomonadati</taxon>
        <taxon>Pseudomonadota</taxon>
        <taxon>Alphaproteobacteria</taxon>
        <taxon>Acetobacterales</taxon>
        <taxon>Acetobacteraceae</taxon>
        <taxon>Neoroseomonas</taxon>
    </lineage>
</organism>
<keyword evidence="1" id="KW-0732">Signal</keyword>
<reference evidence="2" key="2">
    <citation type="journal article" date="2021" name="Syst. Appl. Microbiol.">
        <title>Roseomonas hellenica sp. nov., isolated from roots of wild-growing Alkanna tinctoria.</title>
        <authorList>
            <person name="Rat A."/>
            <person name="Naranjo H.D."/>
            <person name="Lebbe L."/>
            <person name="Cnockaert M."/>
            <person name="Krigas N."/>
            <person name="Grigoriadou K."/>
            <person name="Maloupa E."/>
            <person name="Willems A."/>
        </authorList>
    </citation>
    <scope>NUCLEOTIDE SEQUENCE</scope>
    <source>
        <strain evidence="2">LMG 31231</strain>
    </source>
</reference>
<gene>
    <name evidence="2" type="ORF">GXW76_17070</name>
</gene>
<dbReference type="Proteomes" id="UP001138751">
    <property type="component" value="Unassembled WGS sequence"/>
</dbReference>
<dbReference type="RefSeq" id="WP_211863311.1">
    <property type="nucleotide sequence ID" value="NZ_JAAEDM010000053.1"/>
</dbReference>
<evidence type="ECO:0000313" key="2">
    <source>
        <dbReference type="EMBL" id="MBR0672895.1"/>
    </source>
</evidence>
<keyword evidence="3" id="KW-1185">Reference proteome</keyword>